<comment type="caution">
    <text evidence="2">The sequence shown here is derived from an EMBL/GenBank/DDBJ whole genome shotgun (WGS) entry which is preliminary data.</text>
</comment>
<dbReference type="AlphaFoldDB" id="X1L5B0"/>
<evidence type="ECO:0000313" key="2">
    <source>
        <dbReference type="EMBL" id="GAI01066.1"/>
    </source>
</evidence>
<organism evidence="2">
    <name type="scientific">marine sediment metagenome</name>
    <dbReference type="NCBI Taxonomy" id="412755"/>
    <lineage>
        <taxon>unclassified sequences</taxon>
        <taxon>metagenomes</taxon>
        <taxon>ecological metagenomes</taxon>
    </lineage>
</organism>
<name>X1L5B0_9ZZZZ</name>
<feature type="region of interest" description="Disordered" evidence="1">
    <location>
        <begin position="1"/>
        <end position="64"/>
    </location>
</feature>
<reference evidence="2" key="1">
    <citation type="journal article" date="2014" name="Front. Microbiol.">
        <title>High frequency of phylogenetically diverse reductive dehalogenase-homologous genes in deep subseafloor sedimentary metagenomes.</title>
        <authorList>
            <person name="Kawai M."/>
            <person name="Futagami T."/>
            <person name="Toyoda A."/>
            <person name="Takaki Y."/>
            <person name="Nishi S."/>
            <person name="Hori S."/>
            <person name="Arai W."/>
            <person name="Tsubouchi T."/>
            <person name="Morono Y."/>
            <person name="Uchiyama I."/>
            <person name="Ito T."/>
            <person name="Fujiyama A."/>
            <person name="Inagaki F."/>
            <person name="Takami H."/>
        </authorList>
    </citation>
    <scope>NUCLEOTIDE SEQUENCE</scope>
    <source>
        <strain evidence="2">Expedition CK06-06</strain>
    </source>
</reference>
<feature type="compositionally biased region" description="Low complexity" evidence="1">
    <location>
        <begin position="10"/>
        <end position="24"/>
    </location>
</feature>
<proteinExistence type="predicted"/>
<evidence type="ECO:0000256" key="1">
    <source>
        <dbReference type="SAM" id="MobiDB-lite"/>
    </source>
</evidence>
<dbReference type="EMBL" id="BARU01047665">
    <property type="protein sequence ID" value="GAI01066.1"/>
    <property type="molecule type" value="Genomic_DNA"/>
</dbReference>
<protein>
    <submittedName>
        <fullName evidence="2">Uncharacterized protein</fullName>
    </submittedName>
</protein>
<sequence>LTITDIRDISTGNYSSDSNTNTSSEIKGETSEPDIQSEEINGEKEEKQKIVSKKTVSSSRKETISTDLQIISSPQIRKLSASAGGFIQYFESRFDSIS</sequence>
<gene>
    <name evidence="2" type="ORF">S03H2_71302</name>
</gene>
<feature type="non-terminal residue" evidence="2">
    <location>
        <position position="1"/>
    </location>
</feature>
<accession>X1L5B0</accession>
<feature type="non-terminal residue" evidence="2">
    <location>
        <position position="98"/>
    </location>
</feature>